<comment type="caution">
    <text evidence="1">The sequence shown here is derived from an EMBL/GenBank/DDBJ whole genome shotgun (WGS) entry which is preliminary data.</text>
</comment>
<dbReference type="EMBL" id="BAABLW010000007">
    <property type="protein sequence ID" value="GAA4918201.1"/>
    <property type="molecule type" value="Genomic_DNA"/>
</dbReference>
<dbReference type="Proteomes" id="UP001500368">
    <property type="component" value="Unassembled WGS sequence"/>
</dbReference>
<proteinExistence type="predicted"/>
<sequence>MSVDPTTAAPVTVGVPAVRTFGDAVVLVGDGCGLTEGATVGAGLGVTLGEDEDVADGAGLAEPLGLVEAVGLALGEAGSVTGAWATWSSSTAVGCSVAADAGAPAPKSRPAVRAKVVVAAPKARSAEAVFMKTPGDPTLSETLATGAC</sequence>
<evidence type="ECO:0000313" key="2">
    <source>
        <dbReference type="Proteomes" id="UP001500368"/>
    </source>
</evidence>
<accession>A0ABP9FYA6</accession>
<protein>
    <submittedName>
        <fullName evidence="1">Uncharacterized protein</fullName>
    </submittedName>
</protein>
<gene>
    <name evidence="1" type="ORF">GCM10025790_12200</name>
</gene>
<reference evidence="2" key="1">
    <citation type="journal article" date="2019" name="Int. J. Syst. Evol. Microbiol.">
        <title>The Global Catalogue of Microorganisms (GCM) 10K type strain sequencing project: providing services to taxonomists for standard genome sequencing and annotation.</title>
        <authorList>
            <consortium name="The Broad Institute Genomics Platform"/>
            <consortium name="The Broad Institute Genome Sequencing Center for Infectious Disease"/>
            <person name="Wu L."/>
            <person name="Ma J."/>
        </authorList>
    </citation>
    <scope>NUCLEOTIDE SEQUENCE [LARGE SCALE GENOMIC DNA]</scope>
    <source>
        <strain evidence="2">JCM 19129</strain>
    </source>
</reference>
<evidence type="ECO:0000313" key="1">
    <source>
        <dbReference type="EMBL" id="GAA4918201.1"/>
    </source>
</evidence>
<organism evidence="1 2">
    <name type="scientific">Nesterenkonia rhizosphaerae</name>
    <dbReference type="NCBI Taxonomy" id="1348272"/>
    <lineage>
        <taxon>Bacteria</taxon>
        <taxon>Bacillati</taxon>
        <taxon>Actinomycetota</taxon>
        <taxon>Actinomycetes</taxon>
        <taxon>Micrococcales</taxon>
        <taxon>Micrococcaceae</taxon>
        <taxon>Nesterenkonia</taxon>
    </lineage>
</organism>
<name>A0ABP9FYA6_9MICC</name>
<keyword evidence="2" id="KW-1185">Reference proteome</keyword>